<sequence>MKAPSTESIASKSIKLSRMAIRLLHGYGYGSRAARSQARGHRHVMNHRVLTQISVADMVVASDVDERHPSAWGTTPSERRSADSRTDGCAAIAGAHKSFPACHGGNLTESNRNLSVVPYRVLTGGKWNWEAGFIRSNPAICIFTR</sequence>
<dbReference type="EMBL" id="HBUE01174006">
    <property type="protein sequence ID" value="CAG6516754.1"/>
    <property type="molecule type" value="Transcribed_RNA"/>
</dbReference>
<accession>A0A8D8DTK2</accession>
<dbReference type="EMBL" id="HBUE01279468">
    <property type="protein sequence ID" value="CAG6568253.1"/>
    <property type="molecule type" value="Transcribed_RNA"/>
</dbReference>
<name>A0A8D8DTK2_CULPI</name>
<proteinExistence type="predicted"/>
<protein>
    <submittedName>
        <fullName evidence="1">(northern house mosquito) hypothetical protein</fullName>
    </submittedName>
</protein>
<dbReference type="AlphaFoldDB" id="A0A8D8DTK2"/>
<evidence type="ECO:0000313" key="1">
    <source>
        <dbReference type="EMBL" id="CAG6516754.1"/>
    </source>
</evidence>
<reference evidence="1" key="1">
    <citation type="submission" date="2021-05" db="EMBL/GenBank/DDBJ databases">
        <authorList>
            <person name="Alioto T."/>
            <person name="Alioto T."/>
            <person name="Gomez Garrido J."/>
        </authorList>
    </citation>
    <scope>NUCLEOTIDE SEQUENCE</scope>
</reference>
<organism evidence="1">
    <name type="scientific">Culex pipiens</name>
    <name type="common">House mosquito</name>
    <dbReference type="NCBI Taxonomy" id="7175"/>
    <lineage>
        <taxon>Eukaryota</taxon>
        <taxon>Metazoa</taxon>
        <taxon>Ecdysozoa</taxon>
        <taxon>Arthropoda</taxon>
        <taxon>Hexapoda</taxon>
        <taxon>Insecta</taxon>
        <taxon>Pterygota</taxon>
        <taxon>Neoptera</taxon>
        <taxon>Endopterygota</taxon>
        <taxon>Diptera</taxon>
        <taxon>Nematocera</taxon>
        <taxon>Culicoidea</taxon>
        <taxon>Culicidae</taxon>
        <taxon>Culicinae</taxon>
        <taxon>Culicini</taxon>
        <taxon>Culex</taxon>
        <taxon>Culex</taxon>
    </lineage>
</organism>